<sequence length="493" mass="57384">MLCMETITKVRRLFHKDRLSQREIAKKLQLDRRTVRKYLNSTEIPRYQRENYLSPKLGPFKTLLIDRLEAQMLLPKHQQLSAVRHFEWLCSLGFEGKYPCVSRFIKKFHHEYQSVKTVFIPQSFPCGESYQFDWSHEKVCIQGEIIKLNVAHFRLCHSQAYFVRAYPRQTVEMLIDAHNHAFQFFGGIPQRGIYDNPKTIVKKIGQGKERIFNDTFLAMMNHFLIEPVACTPAAGWEKGQVERQVQTLRKRFFLPILAFESLDELNAYLYSKCQKRLEQPWNADKHQTIHERLVKEQHLFSPYIPYSGYRTERLLVNTCSLILFDAHRYSVPCHLVGKAVTAQITADTLRIFYEYEEVTQHPRSFLKNQTTYNPFHYLSVLAKKPGALRHGEPFIHWPLPECIKTLQKHLMSQPKGDKAMVKLLSLIADFGEDIGITAAEIALEQGVPTVEAVLNIILRLTEPTIPELESQHIPLTCPPVATLTHFDQLLARK</sequence>
<evidence type="ECO:0000256" key="4">
    <source>
        <dbReference type="ARBA" id="ARBA00023172"/>
    </source>
</evidence>
<dbReference type="GO" id="GO:0003677">
    <property type="term" value="F:DNA binding"/>
    <property type="evidence" value="ECO:0007669"/>
    <property type="project" value="UniProtKB-KW"/>
</dbReference>
<evidence type="ECO:0000259" key="5">
    <source>
        <dbReference type="PROSITE" id="PS50531"/>
    </source>
</evidence>
<dbReference type="Gene3D" id="3.30.420.10">
    <property type="entry name" value="Ribonuclease H-like superfamily/Ribonuclease H"/>
    <property type="match status" value="1"/>
</dbReference>
<dbReference type="CDD" id="cd00093">
    <property type="entry name" value="HTH_XRE"/>
    <property type="match status" value="1"/>
</dbReference>
<evidence type="ECO:0000256" key="1">
    <source>
        <dbReference type="ARBA" id="ARBA00009277"/>
    </source>
</evidence>
<dbReference type="InterPro" id="IPR001387">
    <property type="entry name" value="Cro/C1-type_HTH"/>
</dbReference>
<evidence type="ECO:0000256" key="3">
    <source>
        <dbReference type="ARBA" id="ARBA00023125"/>
    </source>
</evidence>
<dbReference type="NCBIfam" id="NF033546">
    <property type="entry name" value="transpos_IS21"/>
    <property type="match status" value="1"/>
</dbReference>
<evidence type="ECO:0000313" key="8">
    <source>
        <dbReference type="EMBL" id="HAE1846536.1"/>
    </source>
</evidence>
<dbReference type="InterPro" id="IPR054353">
    <property type="entry name" value="IstA-like_C"/>
</dbReference>
<dbReference type="PANTHER" id="PTHR35004:SF7">
    <property type="entry name" value="INTEGRASE PROTEIN"/>
    <property type="match status" value="1"/>
</dbReference>
<dbReference type="InterPro" id="IPR012337">
    <property type="entry name" value="RNaseH-like_sf"/>
</dbReference>
<comment type="caution">
    <text evidence="7">The sequence shown here is derived from an EMBL/GenBank/DDBJ whole genome shotgun (WGS) entry which is preliminary data.</text>
</comment>
<keyword evidence="2" id="KW-0815">Transposition</keyword>
<dbReference type="GO" id="GO:0006310">
    <property type="term" value="P:DNA recombination"/>
    <property type="evidence" value="ECO:0007669"/>
    <property type="project" value="UniProtKB-KW"/>
</dbReference>
<dbReference type="PANTHER" id="PTHR35004">
    <property type="entry name" value="TRANSPOSASE RV3428C-RELATED"/>
    <property type="match status" value="1"/>
</dbReference>
<dbReference type="InterPro" id="IPR017894">
    <property type="entry name" value="HTH_IS21_transposase_type"/>
</dbReference>
<reference evidence="7" key="1">
    <citation type="journal article" date="2018" name="Genome Biol.">
        <title>SKESA: strategic k-mer extension for scrupulous assemblies.</title>
        <authorList>
            <person name="Souvorov A."/>
            <person name="Agarwala R."/>
            <person name="Lipman D.J."/>
        </authorList>
    </citation>
    <scope>NUCLEOTIDE SEQUENCE</scope>
    <source>
        <strain evidence="7">Eq_9810-181</strain>
    </source>
</reference>
<dbReference type="AlphaFoldDB" id="A0A727HNC7"/>
<dbReference type="InterPro" id="IPR001584">
    <property type="entry name" value="Integrase_cat-core"/>
</dbReference>
<dbReference type="GO" id="GO:0015074">
    <property type="term" value="P:DNA integration"/>
    <property type="evidence" value="ECO:0007669"/>
    <property type="project" value="InterPro"/>
</dbReference>
<name>A0A727HNC7_SALTM</name>
<accession>A0A727HNC7</accession>
<organism evidence="7">
    <name type="scientific">Salmonella typhimurium</name>
    <dbReference type="NCBI Taxonomy" id="90371"/>
    <lineage>
        <taxon>Bacteria</taxon>
        <taxon>Pseudomonadati</taxon>
        <taxon>Pseudomonadota</taxon>
        <taxon>Gammaproteobacteria</taxon>
        <taxon>Enterobacterales</taxon>
        <taxon>Enterobacteriaceae</taxon>
        <taxon>Salmonella</taxon>
    </lineage>
</organism>
<feature type="domain" description="HTH IS21-type" evidence="5">
    <location>
        <begin position="6"/>
        <end position="68"/>
    </location>
</feature>
<dbReference type="PROSITE" id="PS50994">
    <property type="entry name" value="INTEGRASE"/>
    <property type="match status" value="1"/>
</dbReference>
<dbReference type="EMBL" id="DAARCI010000028">
    <property type="protein sequence ID" value="HAE1846380.1"/>
    <property type="molecule type" value="Genomic_DNA"/>
</dbReference>
<comment type="similarity">
    <text evidence="1">Belongs to the transposase IS21/IS408/IS1162 family.</text>
</comment>
<dbReference type="Pfam" id="PF22483">
    <property type="entry name" value="Mu-transpos_C_2"/>
    <property type="match status" value="1"/>
</dbReference>
<gene>
    <name evidence="7" type="ORF">G3V14_004716</name>
    <name evidence="8" type="ORF">G3V14_004886</name>
</gene>
<dbReference type="EMBL" id="DAARCI010000049">
    <property type="protein sequence ID" value="HAE1846536.1"/>
    <property type="molecule type" value="Genomic_DNA"/>
</dbReference>
<dbReference type="Gene3D" id="1.10.10.60">
    <property type="entry name" value="Homeodomain-like"/>
    <property type="match status" value="1"/>
</dbReference>
<evidence type="ECO:0000259" key="6">
    <source>
        <dbReference type="PROSITE" id="PS50994"/>
    </source>
</evidence>
<evidence type="ECO:0000256" key="2">
    <source>
        <dbReference type="ARBA" id="ARBA00022578"/>
    </source>
</evidence>
<feature type="domain" description="Integrase catalytic" evidence="6">
    <location>
        <begin position="121"/>
        <end position="313"/>
    </location>
</feature>
<proteinExistence type="inferred from homology"/>
<keyword evidence="3" id="KW-0238">DNA-binding</keyword>
<dbReference type="SUPFAM" id="SSF53098">
    <property type="entry name" value="Ribonuclease H-like"/>
    <property type="match status" value="1"/>
</dbReference>
<dbReference type="PROSITE" id="PS50531">
    <property type="entry name" value="HTH_IS21"/>
    <property type="match status" value="1"/>
</dbReference>
<dbReference type="GO" id="GO:0032196">
    <property type="term" value="P:transposition"/>
    <property type="evidence" value="ECO:0007669"/>
    <property type="project" value="UniProtKB-KW"/>
</dbReference>
<reference evidence="7" key="2">
    <citation type="submission" date="2018-07" db="EMBL/GenBank/DDBJ databases">
        <authorList>
            <consortium name="NCBI Pathogen Detection Project"/>
        </authorList>
    </citation>
    <scope>NUCLEOTIDE SEQUENCE</scope>
    <source>
        <strain evidence="7">Eq_9810-181</strain>
    </source>
</reference>
<evidence type="ECO:0000313" key="7">
    <source>
        <dbReference type="EMBL" id="HAE1846380.1"/>
    </source>
</evidence>
<dbReference type="InterPro" id="IPR036397">
    <property type="entry name" value="RNaseH_sf"/>
</dbReference>
<protein>
    <submittedName>
        <fullName evidence="7">IS21 family transposase</fullName>
    </submittedName>
</protein>
<keyword evidence="4" id="KW-0233">DNA recombination</keyword>